<evidence type="ECO:0000256" key="2">
    <source>
        <dbReference type="ARBA" id="ARBA00022490"/>
    </source>
</evidence>
<keyword evidence="8" id="KW-1185">Reference proteome</keyword>
<dbReference type="PANTHER" id="PTHR15598:SF5">
    <property type="entry name" value="ENHANCER OF MRNA-DECAPPING PROTEIN 4"/>
    <property type="match status" value="1"/>
</dbReference>
<dbReference type="Proteomes" id="UP000046395">
    <property type="component" value="Unassembled WGS sequence"/>
</dbReference>
<dbReference type="AlphaFoldDB" id="A0A5S6QFV0"/>
<dbReference type="WBParaSite" id="TMUE_1000005752.1">
    <property type="protein sequence ID" value="TMUE_1000005752.1"/>
    <property type="gene ID" value="WBGene00293732"/>
</dbReference>
<protein>
    <submittedName>
        <fullName evidence="9">Ge1_WD40 domain-containing protein</fullName>
    </submittedName>
</protein>
<evidence type="ECO:0000259" key="6">
    <source>
        <dbReference type="Pfam" id="PF16529"/>
    </source>
</evidence>
<evidence type="ECO:0000256" key="3">
    <source>
        <dbReference type="ARBA" id="ARBA00022574"/>
    </source>
</evidence>
<dbReference type="InterPro" id="IPR049404">
    <property type="entry name" value="EDC4_C"/>
</dbReference>
<dbReference type="PANTHER" id="PTHR15598">
    <property type="entry name" value="ENHANCER OF MRNA-DECAPPING PROTEIN 4"/>
    <property type="match status" value="1"/>
</dbReference>
<keyword evidence="4" id="KW-0677">Repeat</keyword>
<feature type="domain" description="Enhancer of mRNA-decapping protein 4 C-terminal" evidence="7">
    <location>
        <begin position="918"/>
        <end position="1039"/>
    </location>
</feature>
<organism evidence="8 9">
    <name type="scientific">Trichuris muris</name>
    <name type="common">Mouse whipworm</name>
    <dbReference type="NCBI Taxonomy" id="70415"/>
    <lineage>
        <taxon>Eukaryota</taxon>
        <taxon>Metazoa</taxon>
        <taxon>Ecdysozoa</taxon>
        <taxon>Nematoda</taxon>
        <taxon>Enoplea</taxon>
        <taxon>Dorylaimia</taxon>
        <taxon>Trichinellida</taxon>
        <taxon>Trichuridae</taxon>
        <taxon>Trichuris</taxon>
    </lineage>
</organism>
<keyword evidence="3" id="KW-0853">WD repeat</keyword>
<name>A0A5S6QFV0_TRIMR</name>
<feature type="domain" description="Enhancer of mRNA-decapping protein 4 WD40 repeat region" evidence="6">
    <location>
        <begin position="41"/>
        <end position="374"/>
    </location>
</feature>
<feature type="region of interest" description="Disordered" evidence="5">
    <location>
        <begin position="449"/>
        <end position="471"/>
    </location>
</feature>
<dbReference type="GO" id="GO:0000932">
    <property type="term" value="C:P-body"/>
    <property type="evidence" value="ECO:0007669"/>
    <property type="project" value="TreeGrafter"/>
</dbReference>
<accession>A0A5S6QFV0</accession>
<keyword evidence="2" id="KW-0963">Cytoplasm</keyword>
<feature type="compositionally biased region" description="Polar residues" evidence="5">
    <location>
        <begin position="451"/>
        <end position="465"/>
    </location>
</feature>
<dbReference type="Gene3D" id="2.130.10.10">
    <property type="entry name" value="YVTN repeat-like/Quinoprotein amine dehydrogenase"/>
    <property type="match status" value="1"/>
</dbReference>
<comment type="subcellular location">
    <subcellularLocation>
        <location evidence="1">Cytoplasm</location>
    </subcellularLocation>
</comment>
<evidence type="ECO:0000256" key="4">
    <source>
        <dbReference type="ARBA" id="ARBA00022737"/>
    </source>
</evidence>
<dbReference type="Pfam" id="PF16529">
    <property type="entry name" value="Ge1_WD40"/>
    <property type="match status" value="1"/>
</dbReference>
<dbReference type="GO" id="GO:0031087">
    <property type="term" value="P:deadenylation-independent decapping of nuclear-transcribed mRNA"/>
    <property type="evidence" value="ECO:0007669"/>
    <property type="project" value="InterPro"/>
</dbReference>
<dbReference type="InterPro" id="IPR015943">
    <property type="entry name" value="WD40/YVTN_repeat-like_dom_sf"/>
</dbReference>
<dbReference type="Pfam" id="PF21289">
    <property type="entry name" value="EDC4_C"/>
    <property type="match status" value="1"/>
</dbReference>
<dbReference type="InterPro" id="IPR045152">
    <property type="entry name" value="EDC4-like"/>
</dbReference>
<sequence>MPSEFQDMELKYNPDGESTVIDGSCTRIVLKDVNVPLKDCSKVVSELLNNYAWERKYQLGQLLSIHRSGALCAYAFRTRVSSFLRVIDLREKTRSSPVPIKKQVAHIAWAFSLLPPTVGIVDMYADMFFFQVCCNEELALVITPWLTISRELSAICSYPLFFWCPYAKREQYGTDFPQVILNTAQSPNTTTDSYASMIVATVGQQAQVMILSEIVKTKGAAIAYSKERCACVVTEESVVTYACLSPDGTALSVATEAGLVKLYILESFADVHRAHRWYPHGQKPVTTIVFLDSLCSVIPSYTSDVQFWKTAITSAEGNRELYLWECDSWQRTSAVEIPAASEASDKLGLFVSRDARFAIVSDVERQLLYIFEILIKAGKPRFCHFAYVCLFQPIISLDVKELRSTEINNAELLDEPNKEAITGLLICINPKSLLSLKLNIEKALPEDDCITNGSEQTPSSKSAIGNNEEKENRSAAKVSLFLKDKELEVALHEMTIAENYDGVHSVDSASTELTFPDSSADRASAIINEKPIDVDNMLIAPVNVDQPKGIIEESRLDAVSIEPLICDVAKSFTPFCDIDLLSGTSAEHDLPEALITETCYTTGDEGEKEIASLKALVIEQGNVLSDVVAQLQRIEESEMKVTKCLNELKEAVKLANASSSVMRKEPSEQHNAKAIAAALMGEISTPDNALIRNVRKEVQASLINGMPKMLMSNRQHVDRNLQRTFQCLKGQILQSLNVFHGKQFLDSISSKVSATVVNEMSTCFHNTVTAVLVPAFNDSIQKLFDNLNTVFQQGTQEYFEQLMAVQDNFSEEGGRQMLEVFTERIGGIGQELKTLLQKQLLSLIGVLKDSLVAKDIKELEAMKTSVCSALAAVVKEQISICMEENKNTLMETIQLISLSNATSEAPCRDPRLLREMLSQMVEKENYEQAFAEAISAGDPVLVTYVCSLVDVGKVFDSSYTLLSVSQSLELVHLIASSLTEEEIELKLQYLLAALATLDESATDVKVDAAIHEANYVMDMLAQYSEQNPNSPVASQIRVINLVAKAIARKKSS</sequence>
<proteinExistence type="predicted"/>
<evidence type="ECO:0000313" key="8">
    <source>
        <dbReference type="Proteomes" id="UP000046395"/>
    </source>
</evidence>
<evidence type="ECO:0000313" key="9">
    <source>
        <dbReference type="WBParaSite" id="TMUE_1000005752.1"/>
    </source>
</evidence>
<dbReference type="STRING" id="70415.A0A5S6QFV0"/>
<evidence type="ECO:0000256" key="1">
    <source>
        <dbReference type="ARBA" id="ARBA00004496"/>
    </source>
</evidence>
<reference evidence="9" key="1">
    <citation type="submission" date="2019-12" db="UniProtKB">
        <authorList>
            <consortium name="WormBaseParasite"/>
        </authorList>
    </citation>
    <scope>IDENTIFICATION</scope>
</reference>
<dbReference type="InterPro" id="IPR032401">
    <property type="entry name" value="EDC4_WD40"/>
</dbReference>
<evidence type="ECO:0000256" key="5">
    <source>
        <dbReference type="SAM" id="MobiDB-lite"/>
    </source>
</evidence>
<evidence type="ECO:0000259" key="7">
    <source>
        <dbReference type="Pfam" id="PF21289"/>
    </source>
</evidence>